<dbReference type="Proteomes" id="UP000503440">
    <property type="component" value="Chromosome"/>
</dbReference>
<sequence length="143" mass="16243">MQLKLWIGLSVLALAGCDQLGQKVMDAIPNPSPQQEQVAQAAYDNLRDGEFEQFLNHLEPELKSHFQDNQKVMKRFAKVIPKGEYKSRTLMTKSIETGSNQPGQYKISYEYAYPKNLVQYDVSFDQPGGSSKIRNLNIQVFGE</sequence>
<gene>
    <name evidence="1" type="ORF">FSC09_09975</name>
</gene>
<accession>A0A6C0Y3C0</accession>
<evidence type="ECO:0000313" key="2">
    <source>
        <dbReference type="Proteomes" id="UP000503440"/>
    </source>
</evidence>
<dbReference type="PROSITE" id="PS51257">
    <property type="entry name" value="PROKAR_LIPOPROTEIN"/>
    <property type="match status" value="1"/>
</dbReference>
<protein>
    <submittedName>
        <fullName evidence="1">DUF3887 domain-containing protein</fullName>
    </submittedName>
</protein>
<organism evidence="1 2">
    <name type="scientific">Acinetobacter indicus</name>
    <dbReference type="NCBI Taxonomy" id="756892"/>
    <lineage>
        <taxon>Bacteria</taxon>
        <taxon>Pseudomonadati</taxon>
        <taxon>Pseudomonadota</taxon>
        <taxon>Gammaproteobacteria</taxon>
        <taxon>Moraxellales</taxon>
        <taxon>Moraxellaceae</taxon>
        <taxon>Acinetobacter</taxon>
    </lineage>
</organism>
<name>A0A6C0Y3C0_9GAMM</name>
<dbReference type="RefSeq" id="WP_163145988.1">
    <property type="nucleotide sequence ID" value="NZ_CP044455.1"/>
</dbReference>
<dbReference type="AlphaFoldDB" id="A0A6C0Y3C0"/>
<evidence type="ECO:0000313" key="1">
    <source>
        <dbReference type="EMBL" id="QIC70721.1"/>
    </source>
</evidence>
<reference evidence="1 2" key="1">
    <citation type="submission" date="2019-09" db="EMBL/GenBank/DDBJ databases">
        <title>Non-baumannii Acinetobacter spp. carrying blaNDM-1 isolated in China.</title>
        <authorList>
            <person name="Cui C."/>
            <person name="Chen C."/>
            <person name="Sun J."/>
            <person name="Liu Y."/>
        </authorList>
    </citation>
    <scope>NUCLEOTIDE SEQUENCE [LARGE SCALE GENOMIC DNA]</scope>
    <source>
        <strain evidence="1 2">B18</strain>
    </source>
</reference>
<proteinExistence type="predicted"/>
<dbReference type="EMBL" id="CP044455">
    <property type="protein sequence ID" value="QIC70721.1"/>
    <property type="molecule type" value="Genomic_DNA"/>
</dbReference>